<feature type="repeat" description="WD" evidence="6">
    <location>
        <begin position="273"/>
        <end position="312"/>
    </location>
</feature>
<evidence type="ECO:0000256" key="6">
    <source>
        <dbReference type="PROSITE-ProRule" id="PRU00221"/>
    </source>
</evidence>
<evidence type="ECO:0000313" key="11">
    <source>
        <dbReference type="Proteomes" id="UP000054408"/>
    </source>
</evidence>
<keyword evidence="4 7" id="KW-0863">Zinc-finger</keyword>
<dbReference type="InterPro" id="IPR013083">
    <property type="entry name" value="Znf_RING/FYVE/PHD"/>
</dbReference>
<evidence type="ECO:0000259" key="9">
    <source>
        <dbReference type="PROSITE" id="PS51081"/>
    </source>
</evidence>
<dbReference type="OrthoDB" id="538223at2759"/>
<evidence type="ECO:0000256" key="2">
    <source>
        <dbReference type="ARBA" id="ARBA00022723"/>
    </source>
</evidence>
<dbReference type="GO" id="GO:0016301">
    <property type="term" value="F:kinase activity"/>
    <property type="evidence" value="ECO:0007669"/>
    <property type="project" value="UniProtKB-KW"/>
</dbReference>
<keyword evidence="10" id="KW-0808">Transferase</keyword>
<dbReference type="GO" id="GO:0016567">
    <property type="term" value="P:protein ubiquitination"/>
    <property type="evidence" value="ECO:0007669"/>
    <property type="project" value="UniProtKB-UniPathway"/>
</dbReference>
<dbReference type="eggNOG" id="KOG0297">
    <property type="taxonomic scope" value="Eukaryota"/>
</dbReference>
<evidence type="ECO:0000313" key="10">
    <source>
        <dbReference type="EMBL" id="KNC48676.1"/>
    </source>
</evidence>
<dbReference type="InterPro" id="IPR036322">
    <property type="entry name" value="WD40_repeat_dom_sf"/>
</dbReference>
<evidence type="ECO:0000256" key="3">
    <source>
        <dbReference type="ARBA" id="ARBA00022737"/>
    </source>
</evidence>
<keyword evidence="5" id="KW-0862">Zinc</keyword>
<dbReference type="STRING" id="461836.A0A0L0D9E8"/>
<dbReference type="PANTHER" id="PTHR19848">
    <property type="entry name" value="WD40 REPEAT PROTEIN"/>
    <property type="match status" value="1"/>
</dbReference>
<keyword evidence="10" id="KW-0418">Kinase</keyword>
<dbReference type="eggNOG" id="KOG0274">
    <property type="taxonomic scope" value="Eukaryota"/>
</dbReference>
<keyword evidence="11" id="KW-1185">Reference proteome</keyword>
<name>A0A0L0D9E8_THETB</name>
<reference evidence="10 11" key="1">
    <citation type="submission" date="2010-05" db="EMBL/GenBank/DDBJ databases">
        <title>The Genome Sequence of Thecamonas trahens ATCC 50062.</title>
        <authorList>
            <consortium name="The Broad Institute Genome Sequencing Platform"/>
            <person name="Russ C."/>
            <person name="Cuomo C."/>
            <person name="Shea T."/>
            <person name="Young S.K."/>
            <person name="Zeng Q."/>
            <person name="Koehrsen M."/>
            <person name="Haas B."/>
            <person name="Borodovsky M."/>
            <person name="Guigo R."/>
            <person name="Alvarado L."/>
            <person name="Berlin A."/>
            <person name="Bochicchio J."/>
            <person name="Borenstein D."/>
            <person name="Chapman S."/>
            <person name="Chen Z."/>
            <person name="Freedman E."/>
            <person name="Gellesch M."/>
            <person name="Goldberg J."/>
            <person name="Griggs A."/>
            <person name="Gujja S."/>
            <person name="Heilman E."/>
            <person name="Heiman D."/>
            <person name="Hepburn T."/>
            <person name="Howarth C."/>
            <person name="Jen D."/>
            <person name="Larson L."/>
            <person name="Mehta T."/>
            <person name="Park D."/>
            <person name="Pearson M."/>
            <person name="Roberts A."/>
            <person name="Saif S."/>
            <person name="Shenoy N."/>
            <person name="Sisk P."/>
            <person name="Stolte C."/>
            <person name="Sykes S."/>
            <person name="Thomson T."/>
            <person name="Walk T."/>
            <person name="White J."/>
            <person name="Yandava C."/>
            <person name="Burger G."/>
            <person name="Gray M.W."/>
            <person name="Holland P.W.H."/>
            <person name="King N."/>
            <person name="Lang F.B.F."/>
            <person name="Roger A.J."/>
            <person name="Ruiz-Trillo I."/>
            <person name="Lander E."/>
            <person name="Nusbaum C."/>
        </authorList>
    </citation>
    <scope>NUCLEOTIDE SEQUENCE [LARGE SCALE GENOMIC DNA]</scope>
    <source>
        <strain evidence="10 11">ATCC 50062</strain>
    </source>
</reference>
<dbReference type="InterPro" id="IPR001680">
    <property type="entry name" value="WD40_rpt"/>
</dbReference>
<dbReference type="Pfam" id="PF21361">
    <property type="entry name" value="Sina_ZnF"/>
    <property type="match status" value="1"/>
</dbReference>
<dbReference type="Gene3D" id="3.30.40.10">
    <property type="entry name" value="Zinc/RING finger domain, C3HC4 (zinc finger)"/>
    <property type="match status" value="2"/>
</dbReference>
<dbReference type="PROSITE" id="PS50082">
    <property type="entry name" value="WD_REPEATS_2"/>
    <property type="match status" value="2"/>
</dbReference>
<dbReference type="InterPro" id="IPR015943">
    <property type="entry name" value="WD40/YVTN_repeat-like_dom_sf"/>
</dbReference>
<accession>A0A0L0D9E8</accession>
<dbReference type="Pfam" id="PF13923">
    <property type="entry name" value="zf-C3HC4_2"/>
    <property type="match status" value="1"/>
</dbReference>
<dbReference type="PRINTS" id="PR00320">
    <property type="entry name" value="GPROTEINBRPT"/>
</dbReference>
<dbReference type="SMART" id="SM00320">
    <property type="entry name" value="WD40"/>
    <property type="match status" value="7"/>
</dbReference>
<dbReference type="PROSITE" id="PS00518">
    <property type="entry name" value="ZF_RING_1"/>
    <property type="match status" value="1"/>
</dbReference>
<dbReference type="Gene3D" id="2.130.10.10">
    <property type="entry name" value="YVTN repeat-like/Quinoprotein amine dehydrogenase"/>
    <property type="match status" value="3"/>
</dbReference>
<sequence>MASSRVGHDVIEEAATAFVHEPSARLACPICTETLRAPALTPCRHTFCTHCIFQAVALKPECPLCRAVLGSDDIHPNLLVQDLLDEMDVYCPFRSAGCTAIFPLAELEAHRVACASRPARCPFRKHGCAYAATWDAVNAHTAPDGDCPYAKVTTFISETCSKIEVLEDALARKSEEVDALRAALLALASADAAGPVASIAPELRALLEENLPEPIATRLGLGQSASVCAGASASAAVADEPEPGTPSLRSRALSATAGLEVWSPTRLECARTLKGHTSGVTALCVGSAYLYSGSQDTTIRVWSLETFECLAVLQGHAYTVWALEEAFVPVPDEVYSDYDDDSDAPHVSRRLFSASSDFSILVWVASPAASSAPHFERVGKLEVHTAKIYALRYEPLANVLISGDASGTLCFTHAWSLAVLASVKIRDAGISALTRAGDLLYIASDDGTVSLLDISRLLAPLADVSNLELPEPVVVVQAESKILALALAGDYLFASCSYTIGVYNMAREYEFEGVLKGHRWPVWQMEVVTSSANTWLVSASFDHRIMIWAVDPDHCVRTLDAHHGYIHALAQRPAASADPRHILASGSGDRTIRVWIPVVAPPPAASSSSP</sequence>
<dbReference type="InterPro" id="IPR020472">
    <property type="entry name" value="WD40_PAC1"/>
</dbReference>
<feature type="domain" description="RING-type" evidence="8">
    <location>
        <begin position="28"/>
        <end position="66"/>
    </location>
</feature>
<keyword evidence="3" id="KW-0677">Repeat</keyword>
<evidence type="ECO:0000256" key="7">
    <source>
        <dbReference type="PROSITE-ProRule" id="PRU00455"/>
    </source>
</evidence>
<organism evidence="10 11">
    <name type="scientific">Thecamonas trahens ATCC 50062</name>
    <dbReference type="NCBI Taxonomy" id="461836"/>
    <lineage>
        <taxon>Eukaryota</taxon>
        <taxon>Apusozoa</taxon>
        <taxon>Apusomonadida</taxon>
        <taxon>Apusomonadidae</taxon>
        <taxon>Thecamonas</taxon>
    </lineage>
</organism>
<protein>
    <submittedName>
        <fullName evidence="10">Atypical/Alpha/MHCK protein kinase</fullName>
    </submittedName>
</protein>
<feature type="repeat" description="WD" evidence="6">
    <location>
        <begin position="559"/>
        <end position="595"/>
    </location>
</feature>
<dbReference type="SMART" id="SM00184">
    <property type="entry name" value="RING"/>
    <property type="match status" value="1"/>
</dbReference>
<dbReference type="UniPathway" id="UPA00143"/>
<dbReference type="GO" id="GO:0008270">
    <property type="term" value="F:zinc ion binding"/>
    <property type="evidence" value="ECO:0007669"/>
    <property type="project" value="UniProtKB-KW"/>
</dbReference>
<feature type="domain" description="SIAH-type" evidence="9">
    <location>
        <begin position="86"/>
        <end position="146"/>
    </location>
</feature>
<dbReference type="RefSeq" id="XP_013762732.1">
    <property type="nucleotide sequence ID" value="XM_013907278.1"/>
</dbReference>
<dbReference type="GeneID" id="25560261"/>
<dbReference type="PROSITE" id="PS50294">
    <property type="entry name" value="WD_REPEATS_REGION"/>
    <property type="match status" value="1"/>
</dbReference>
<dbReference type="Proteomes" id="UP000054408">
    <property type="component" value="Unassembled WGS sequence"/>
</dbReference>
<gene>
    <name evidence="10" type="ORF">AMSG_00453</name>
</gene>
<dbReference type="SUPFAM" id="SSF49599">
    <property type="entry name" value="TRAF domain-like"/>
    <property type="match status" value="1"/>
</dbReference>
<dbReference type="Pfam" id="PF00400">
    <property type="entry name" value="WD40"/>
    <property type="match status" value="3"/>
</dbReference>
<keyword evidence="2" id="KW-0479">Metal-binding</keyword>
<dbReference type="InterPro" id="IPR013010">
    <property type="entry name" value="Znf_SIAH"/>
</dbReference>
<dbReference type="PANTHER" id="PTHR19848:SF8">
    <property type="entry name" value="F-BOX AND WD REPEAT DOMAIN CONTAINING 7"/>
    <property type="match status" value="1"/>
</dbReference>
<dbReference type="SUPFAM" id="SSF57850">
    <property type="entry name" value="RING/U-box"/>
    <property type="match status" value="1"/>
</dbReference>
<evidence type="ECO:0000259" key="8">
    <source>
        <dbReference type="PROSITE" id="PS50089"/>
    </source>
</evidence>
<dbReference type="PROSITE" id="PS50089">
    <property type="entry name" value="ZF_RING_2"/>
    <property type="match status" value="1"/>
</dbReference>
<dbReference type="SUPFAM" id="SSF50978">
    <property type="entry name" value="WD40 repeat-like"/>
    <property type="match status" value="1"/>
</dbReference>
<dbReference type="InterPro" id="IPR001841">
    <property type="entry name" value="Znf_RING"/>
</dbReference>
<dbReference type="InterPro" id="IPR017907">
    <property type="entry name" value="Znf_RING_CS"/>
</dbReference>
<keyword evidence="1 6" id="KW-0853">WD repeat</keyword>
<dbReference type="AlphaFoldDB" id="A0A0L0D9E8"/>
<dbReference type="EMBL" id="GL349434">
    <property type="protein sequence ID" value="KNC48676.1"/>
    <property type="molecule type" value="Genomic_DNA"/>
</dbReference>
<evidence type="ECO:0000256" key="1">
    <source>
        <dbReference type="ARBA" id="ARBA00022574"/>
    </source>
</evidence>
<evidence type="ECO:0000256" key="5">
    <source>
        <dbReference type="ARBA" id="ARBA00022833"/>
    </source>
</evidence>
<dbReference type="PROSITE" id="PS51081">
    <property type="entry name" value="ZF_SIAH"/>
    <property type="match status" value="1"/>
</dbReference>
<evidence type="ECO:0000256" key="4">
    <source>
        <dbReference type="ARBA" id="ARBA00022771"/>
    </source>
</evidence>
<proteinExistence type="predicted"/>